<keyword evidence="4" id="KW-1185">Reference proteome</keyword>
<dbReference type="InterPro" id="IPR052037">
    <property type="entry name" value="LPS_export_LptA"/>
</dbReference>
<evidence type="ECO:0000313" key="4">
    <source>
        <dbReference type="Proteomes" id="UP001500426"/>
    </source>
</evidence>
<proteinExistence type="predicted"/>
<evidence type="ECO:0000313" key="3">
    <source>
        <dbReference type="EMBL" id="GAA4051080.1"/>
    </source>
</evidence>
<name>A0ABP7UU58_9FLAO</name>
<accession>A0ABP7UU58</accession>
<reference evidence="4" key="1">
    <citation type="journal article" date="2019" name="Int. J. Syst. Evol. Microbiol.">
        <title>The Global Catalogue of Microorganisms (GCM) 10K type strain sequencing project: providing services to taxonomists for standard genome sequencing and annotation.</title>
        <authorList>
            <consortium name="The Broad Institute Genomics Platform"/>
            <consortium name="The Broad Institute Genome Sequencing Center for Infectious Disease"/>
            <person name="Wu L."/>
            <person name="Ma J."/>
        </authorList>
    </citation>
    <scope>NUCLEOTIDE SEQUENCE [LARGE SCALE GENOMIC DNA]</scope>
    <source>
        <strain evidence="4">JCM 17068</strain>
    </source>
</reference>
<dbReference type="PANTHER" id="PTHR36504:SF1">
    <property type="entry name" value="LIPOPOLYSACCHARIDE EXPORT SYSTEM PROTEIN LPTA"/>
    <property type="match status" value="1"/>
</dbReference>
<comment type="caution">
    <text evidence="3">The sequence shown here is derived from an EMBL/GenBank/DDBJ whole genome shotgun (WGS) entry which is preliminary data.</text>
</comment>
<gene>
    <name evidence="3" type="ORF">GCM10022388_16510</name>
</gene>
<feature type="domain" description="Organic solvent tolerance-like N-terminal" evidence="2">
    <location>
        <begin position="13"/>
        <end position="167"/>
    </location>
</feature>
<organism evidence="3 4">
    <name type="scientific">Flavobacterium chungnamense</name>
    <dbReference type="NCBI Taxonomy" id="706182"/>
    <lineage>
        <taxon>Bacteria</taxon>
        <taxon>Pseudomonadati</taxon>
        <taxon>Bacteroidota</taxon>
        <taxon>Flavobacteriia</taxon>
        <taxon>Flavobacteriales</taxon>
        <taxon>Flavobacteriaceae</taxon>
        <taxon>Flavobacterium</taxon>
    </lineage>
</organism>
<sequence>MNIAFVFAQKAKTIVIENSDFSDINQFEVPDALLLTGNVRLSHDGAIMTCNKAYYYQKENYIKAFGDVQMVQGDTLYLNSKYAEYNGNIKKAFAAGNVVMTSPESTMTTDTIHFDRNTQEAYFNSNGTIVNKNNTLKSKAGRYYLKEKKYQFLSAVELKNTEYTIKTNHLDYKTTQGNSDLKGPSTIVSKETFIYTENGHYNSKNNTGHFLQKSYIKYKDRLIEGDSLYYDRKIEYASGTNNVKITDSINKAIIKGHYGEVFKQKDSVYMTKHASIRYKVENDSMFVHAKKLYLTGKTGERIVIGQKNVRFFKTDLSGKCDSIHSDQKRALTQLIGKPILWNFENQLTGDVMHLIGDNKTEKLDSLKVLNNTFIISKDTIGEGFNQIKGLNLYGKFLENKLHEVDVIKNTEVVYYMRNDKNELIGINKNLSSKINMIMDDKSKVETITFFNNVDGDIYPEKDLPENARKLRGFVWRGDERIKTKEDIFPEDEVELDKKIVEESKANFEEQKNKQEAADINQIISKIKPNETLVGQSFIGNIDEFKNSNNLIKVSGWAFFSNQSPSKTRIIIVLLNDGKTTKLNVQKATRPDVTAAFKLDYNNDDCGFNATIDSSKLKKGTYQLAVYLKNEETNKEGLILTDKTLNKQ</sequence>
<dbReference type="InterPro" id="IPR005653">
    <property type="entry name" value="OstA-like_N"/>
</dbReference>
<evidence type="ECO:0000256" key="1">
    <source>
        <dbReference type="ARBA" id="ARBA00022729"/>
    </source>
</evidence>
<dbReference type="PANTHER" id="PTHR36504">
    <property type="entry name" value="LIPOPOLYSACCHARIDE EXPORT SYSTEM PROTEIN LPTA"/>
    <property type="match status" value="1"/>
</dbReference>
<keyword evidence="1" id="KW-0732">Signal</keyword>
<dbReference type="EMBL" id="BAABCS010000016">
    <property type="protein sequence ID" value="GAA4051080.1"/>
    <property type="molecule type" value="Genomic_DNA"/>
</dbReference>
<dbReference type="Pfam" id="PF13100">
    <property type="entry name" value="OstA_2"/>
    <property type="match status" value="1"/>
</dbReference>
<dbReference type="Proteomes" id="UP001500426">
    <property type="component" value="Unassembled WGS sequence"/>
</dbReference>
<protein>
    <submittedName>
        <fullName evidence="3">OstA-like protein</fullName>
    </submittedName>
</protein>
<evidence type="ECO:0000259" key="2">
    <source>
        <dbReference type="Pfam" id="PF13100"/>
    </source>
</evidence>
<dbReference type="Gene3D" id="2.60.450.10">
    <property type="entry name" value="Lipopolysaccharide (LPS) transport protein A like domain"/>
    <property type="match status" value="2"/>
</dbReference>